<name>A0A9P7D8B7_9AGAM</name>
<comment type="caution">
    <text evidence="1">The sequence shown here is derived from an EMBL/GenBank/DDBJ whole genome shotgun (WGS) entry which is preliminary data.</text>
</comment>
<gene>
    <name evidence="1" type="ORF">EV702DRAFT_1191641</name>
</gene>
<protein>
    <submittedName>
        <fullName evidence="1">Uncharacterized protein</fullName>
    </submittedName>
</protein>
<accession>A0A9P7D8B7</accession>
<dbReference type="AlphaFoldDB" id="A0A9P7D8B7"/>
<evidence type="ECO:0000313" key="1">
    <source>
        <dbReference type="EMBL" id="KAG1783209.1"/>
    </source>
</evidence>
<dbReference type="Proteomes" id="UP000714275">
    <property type="component" value="Unassembled WGS sequence"/>
</dbReference>
<proteinExistence type="predicted"/>
<sequence length="547" mass="58862">MPQHPITYDDLESELDYNGTSESDAPSSVMVGISSNTTQSSAAVQDGDMEIIQSLQLENQLLKNNNRTLGEKNKILASNQRRRSSAQVPDKLKAYDVELSTFARKYGVIAEMFPPEHRVLRLPVPNPPPVIISASRYASKSAKELCLVTEVYSLLPDHLHRFVPTSHFQSLLEQHLQGGRLSEIGKLRLMAGRIFGLDSSYFDLSFMKQDTIPEIQKMLGPGTAGGRSSPSKFPPILLKNREMDPTMSTVFGNWEPLAKAIRIVMFGRNSLDIYRWPRAKCNARKWGTTSCTPGLLAWGWVALIFILSPDTPFTKAGVGAKSRLPYAAMFTAYKQLWVTLWDQPRICSIHKKIDTYVWQSSSTSNVVTSDTDGEDFTSDLMLLAIANAGCKESDFPGPTTNNTPDIPGPVTPISPIVIPAASESALTSGPAVPVVVPAAPAIPVLGPAKTTTALDPNPTTLLPAIPTPTVASAGVAAVTVTAASEFPPAAAIEVPEVPNDIEILLVAAAAPSSGRRGRGRKAGMLVPVSSGPAGEETAITVLFDMFC</sequence>
<dbReference type="OrthoDB" id="3231188at2759"/>
<keyword evidence="2" id="KW-1185">Reference proteome</keyword>
<dbReference type="EMBL" id="JABBWD010000002">
    <property type="protein sequence ID" value="KAG1783209.1"/>
    <property type="molecule type" value="Genomic_DNA"/>
</dbReference>
<organism evidence="1 2">
    <name type="scientific">Suillus placidus</name>
    <dbReference type="NCBI Taxonomy" id="48579"/>
    <lineage>
        <taxon>Eukaryota</taxon>
        <taxon>Fungi</taxon>
        <taxon>Dikarya</taxon>
        <taxon>Basidiomycota</taxon>
        <taxon>Agaricomycotina</taxon>
        <taxon>Agaricomycetes</taxon>
        <taxon>Agaricomycetidae</taxon>
        <taxon>Boletales</taxon>
        <taxon>Suillineae</taxon>
        <taxon>Suillaceae</taxon>
        <taxon>Suillus</taxon>
    </lineage>
</organism>
<reference evidence="1" key="1">
    <citation type="journal article" date="2020" name="New Phytol.">
        <title>Comparative genomics reveals dynamic genome evolution in host specialist ectomycorrhizal fungi.</title>
        <authorList>
            <person name="Lofgren L.A."/>
            <person name="Nguyen N.H."/>
            <person name="Vilgalys R."/>
            <person name="Ruytinx J."/>
            <person name="Liao H.L."/>
            <person name="Branco S."/>
            <person name="Kuo A."/>
            <person name="LaButti K."/>
            <person name="Lipzen A."/>
            <person name="Andreopoulos W."/>
            <person name="Pangilinan J."/>
            <person name="Riley R."/>
            <person name="Hundley H."/>
            <person name="Na H."/>
            <person name="Barry K."/>
            <person name="Grigoriev I.V."/>
            <person name="Stajich J.E."/>
            <person name="Kennedy P.G."/>
        </authorList>
    </citation>
    <scope>NUCLEOTIDE SEQUENCE</scope>
    <source>
        <strain evidence="1">DOB743</strain>
    </source>
</reference>
<evidence type="ECO:0000313" key="2">
    <source>
        <dbReference type="Proteomes" id="UP000714275"/>
    </source>
</evidence>